<dbReference type="SMART" id="SM00220">
    <property type="entry name" value="S_TKc"/>
    <property type="match status" value="1"/>
</dbReference>
<dbReference type="Gene3D" id="1.10.510.10">
    <property type="entry name" value="Transferase(Phosphotransferase) domain 1"/>
    <property type="match status" value="1"/>
</dbReference>
<keyword evidence="13" id="KW-1185">Reference proteome</keyword>
<keyword evidence="3" id="KW-0808">Transferase</keyword>
<feature type="non-terminal residue" evidence="12">
    <location>
        <position position="1"/>
    </location>
</feature>
<comment type="catalytic activity">
    <reaction evidence="8">
        <text>L-seryl-[protein] + ATP = O-phospho-L-seryl-[protein] + ADP + H(+)</text>
        <dbReference type="Rhea" id="RHEA:17989"/>
        <dbReference type="Rhea" id="RHEA-COMP:9863"/>
        <dbReference type="Rhea" id="RHEA-COMP:11604"/>
        <dbReference type="ChEBI" id="CHEBI:15378"/>
        <dbReference type="ChEBI" id="CHEBI:29999"/>
        <dbReference type="ChEBI" id="CHEBI:30616"/>
        <dbReference type="ChEBI" id="CHEBI:83421"/>
        <dbReference type="ChEBI" id="CHEBI:456216"/>
        <dbReference type="EC" id="2.7.11.1"/>
    </reaction>
</comment>
<gene>
    <name evidence="12" type="primary">Srpk3</name>
    <name evidence="12" type="ORF">Bhyg_05966</name>
</gene>
<dbReference type="FunFam" id="3.30.200.20:FF:000322">
    <property type="entry name" value="Uncharacterized protein, isoform D"/>
    <property type="match status" value="1"/>
</dbReference>
<dbReference type="EC" id="2.7.11.1" evidence="1"/>
<feature type="region of interest" description="Disordered" evidence="10">
    <location>
        <begin position="1002"/>
        <end position="1023"/>
    </location>
</feature>
<feature type="region of interest" description="Disordered" evidence="10">
    <location>
        <begin position="928"/>
        <end position="967"/>
    </location>
</feature>
<dbReference type="GO" id="GO:0050684">
    <property type="term" value="P:regulation of mRNA processing"/>
    <property type="evidence" value="ECO:0007669"/>
    <property type="project" value="TreeGrafter"/>
</dbReference>
<dbReference type="PROSITE" id="PS50011">
    <property type="entry name" value="PROTEIN_KINASE_DOM"/>
    <property type="match status" value="1"/>
</dbReference>
<accession>A0A9Q0MZX4</accession>
<dbReference type="Gene3D" id="1.25.40.10">
    <property type="entry name" value="Tetratricopeptide repeat domain"/>
    <property type="match status" value="1"/>
</dbReference>
<dbReference type="InterPro" id="IPR008271">
    <property type="entry name" value="Ser/Thr_kinase_AS"/>
</dbReference>
<dbReference type="InterPro" id="IPR011990">
    <property type="entry name" value="TPR-like_helical_dom_sf"/>
</dbReference>
<dbReference type="InterPro" id="IPR017441">
    <property type="entry name" value="Protein_kinase_ATP_BS"/>
</dbReference>
<dbReference type="GO" id="GO:0000245">
    <property type="term" value="P:spliceosomal complex assembly"/>
    <property type="evidence" value="ECO:0007669"/>
    <property type="project" value="TreeGrafter"/>
</dbReference>
<dbReference type="Gene3D" id="3.30.200.20">
    <property type="entry name" value="Phosphorylase Kinase, domain 1"/>
    <property type="match status" value="1"/>
</dbReference>
<comment type="caution">
    <text evidence="12">The sequence shown here is derived from an EMBL/GenBank/DDBJ whole genome shotgun (WGS) entry which is preliminary data.</text>
</comment>
<evidence type="ECO:0000256" key="5">
    <source>
        <dbReference type="ARBA" id="ARBA00022777"/>
    </source>
</evidence>
<keyword evidence="4 9" id="KW-0547">Nucleotide-binding</keyword>
<proteinExistence type="predicted"/>
<dbReference type="FunFam" id="1.10.510.10:FF:000503">
    <property type="entry name" value="Uncharacterized protein, isoform D"/>
    <property type="match status" value="1"/>
</dbReference>
<keyword evidence="6 9" id="KW-0067">ATP-binding</keyword>
<evidence type="ECO:0000313" key="12">
    <source>
        <dbReference type="EMBL" id="KAJ6641033.1"/>
    </source>
</evidence>
<feature type="domain" description="Protein kinase" evidence="11">
    <location>
        <begin position="746"/>
        <end position="1205"/>
    </location>
</feature>
<evidence type="ECO:0000256" key="4">
    <source>
        <dbReference type="ARBA" id="ARBA00022741"/>
    </source>
</evidence>
<name>A0A9Q0MZX4_9DIPT</name>
<feature type="compositionally biased region" description="Polar residues" evidence="10">
    <location>
        <begin position="150"/>
        <end position="176"/>
    </location>
</feature>
<dbReference type="PROSITE" id="PS00108">
    <property type="entry name" value="PROTEIN_KINASE_ST"/>
    <property type="match status" value="1"/>
</dbReference>
<dbReference type="SUPFAM" id="SSF56112">
    <property type="entry name" value="Protein kinase-like (PK-like)"/>
    <property type="match status" value="1"/>
</dbReference>
<dbReference type="GO" id="GO:0004674">
    <property type="term" value="F:protein serine/threonine kinase activity"/>
    <property type="evidence" value="ECO:0007669"/>
    <property type="project" value="UniProtKB-KW"/>
</dbReference>
<feature type="binding site" evidence="9">
    <location>
        <position position="775"/>
    </location>
    <ligand>
        <name>ATP</name>
        <dbReference type="ChEBI" id="CHEBI:30616"/>
    </ligand>
</feature>
<comment type="catalytic activity">
    <reaction evidence="7">
        <text>L-threonyl-[protein] + ATP = O-phospho-L-threonyl-[protein] + ADP + H(+)</text>
        <dbReference type="Rhea" id="RHEA:46608"/>
        <dbReference type="Rhea" id="RHEA-COMP:11060"/>
        <dbReference type="Rhea" id="RHEA-COMP:11605"/>
        <dbReference type="ChEBI" id="CHEBI:15378"/>
        <dbReference type="ChEBI" id="CHEBI:30013"/>
        <dbReference type="ChEBI" id="CHEBI:30616"/>
        <dbReference type="ChEBI" id="CHEBI:61977"/>
        <dbReference type="ChEBI" id="CHEBI:456216"/>
        <dbReference type="EC" id="2.7.11.1"/>
    </reaction>
</comment>
<dbReference type="OrthoDB" id="2649at2759"/>
<feature type="non-terminal residue" evidence="12">
    <location>
        <position position="1208"/>
    </location>
</feature>
<feature type="compositionally biased region" description="Low complexity" evidence="10">
    <location>
        <begin position="188"/>
        <end position="205"/>
    </location>
</feature>
<reference evidence="12" key="1">
    <citation type="submission" date="2022-07" db="EMBL/GenBank/DDBJ databases">
        <authorList>
            <person name="Trinca V."/>
            <person name="Uliana J.V.C."/>
            <person name="Torres T.T."/>
            <person name="Ward R.J."/>
            <person name="Monesi N."/>
        </authorList>
    </citation>
    <scope>NUCLEOTIDE SEQUENCE</scope>
    <source>
        <strain evidence="12">HSMRA1968</strain>
        <tissue evidence="12">Whole embryos</tissue>
    </source>
</reference>
<evidence type="ECO:0000256" key="2">
    <source>
        <dbReference type="ARBA" id="ARBA00022527"/>
    </source>
</evidence>
<feature type="compositionally biased region" description="Polar residues" evidence="10">
    <location>
        <begin position="210"/>
        <end position="231"/>
    </location>
</feature>
<evidence type="ECO:0000256" key="10">
    <source>
        <dbReference type="SAM" id="MobiDB-lite"/>
    </source>
</evidence>
<evidence type="ECO:0000256" key="6">
    <source>
        <dbReference type="ARBA" id="ARBA00022840"/>
    </source>
</evidence>
<dbReference type="InterPro" id="IPR051334">
    <property type="entry name" value="SRPK"/>
</dbReference>
<organism evidence="12 13">
    <name type="scientific">Pseudolycoriella hygida</name>
    <dbReference type="NCBI Taxonomy" id="35572"/>
    <lineage>
        <taxon>Eukaryota</taxon>
        <taxon>Metazoa</taxon>
        <taxon>Ecdysozoa</taxon>
        <taxon>Arthropoda</taxon>
        <taxon>Hexapoda</taxon>
        <taxon>Insecta</taxon>
        <taxon>Pterygota</taxon>
        <taxon>Neoptera</taxon>
        <taxon>Endopterygota</taxon>
        <taxon>Diptera</taxon>
        <taxon>Nematocera</taxon>
        <taxon>Sciaroidea</taxon>
        <taxon>Sciaridae</taxon>
        <taxon>Pseudolycoriella</taxon>
    </lineage>
</organism>
<evidence type="ECO:0000256" key="3">
    <source>
        <dbReference type="ARBA" id="ARBA00022679"/>
    </source>
</evidence>
<evidence type="ECO:0000256" key="8">
    <source>
        <dbReference type="ARBA" id="ARBA00048679"/>
    </source>
</evidence>
<dbReference type="GO" id="GO:0005634">
    <property type="term" value="C:nucleus"/>
    <property type="evidence" value="ECO:0007669"/>
    <property type="project" value="TreeGrafter"/>
</dbReference>
<evidence type="ECO:0000259" key="11">
    <source>
        <dbReference type="PROSITE" id="PS50011"/>
    </source>
</evidence>
<dbReference type="PROSITE" id="PS00107">
    <property type="entry name" value="PROTEIN_KINASE_ATP"/>
    <property type="match status" value="1"/>
</dbReference>
<dbReference type="AlphaFoldDB" id="A0A9Q0MZX4"/>
<dbReference type="CDD" id="cd14136">
    <property type="entry name" value="STKc_SRPK"/>
    <property type="match status" value="1"/>
</dbReference>
<dbReference type="EMBL" id="WJQU01000002">
    <property type="protein sequence ID" value="KAJ6641033.1"/>
    <property type="molecule type" value="Genomic_DNA"/>
</dbReference>
<evidence type="ECO:0000256" key="1">
    <source>
        <dbReference type="ARBA" id="ARBA00012513"/>
    </source>
</evidence>
<dbReference type="InterPro" id="IPR000719">
    <property type="entry name" value="Prot_kinase_dom"/>
</dbReference>
<sequence length="1208" mass="135537">PIANQERTILILQEQQQQHPLSATLTHAKQQSPIHTELQTISEHHRNEIISINQLNRTNQKDPALPSIVSKLATIACTAISSQLSPTKQLAARHLLNTTTIPVDESNDAEKTFLSDSQRTHNQLVDSFIETSSRHSSSFSHSPPLEIPQEENSTTSVSPSHQPSSYDSYSTLCDQTDANKDEDDELSTTINDNGNETTTTTSTEELLGQPKSTNSTVSRTPKISELTGSSLENDDENKCSSPAGGNLSLSLSPPVNRRRDMPALRGPYSWSKSGIQLSTPSNEAAKLFDAAISQFVGWYDEKQFDGFECTMKKMLDADPQFISGRTLVYCLEAIGGSNIASNSILKQNVEQLDLDVDANPNCSKWERCQFNALQFLSTGKVDDALRQWEEILTEFPSDVLSVHLAGLTCLMSGRLERICDVAGRIIPSFQDEYSLGSVHAWHSFGLSEINLHPQAERHAQIALTIDPQNGWATHALAHVFEMRSRYDEGIAYMGKSESSWNFSNHIAPHNYWHWSLYHLTKGDFEAAADILEQKLIPKPGFDSLSLSYLLSMENSTIGSVVDKHSERIGVIVQPYMGNHLRSFIDAHVMMGLCVSKKFDEAEQFMEESIGSEHLQGKEVNEKLLKSILFYSREKFDECVEFLWPIRYNLKQIGGSEAQRDVFSLILINACLRSKKLQNKLLAGQLIEERELRRSEPRASISSVKDVYPGSPDSSLYGSDEEQEDASQYCRGGYHPIVIGDVFDNRYRVVRKLGWGHFSTVWLCRDIECEKYVALKVVKSATHYTETATDEIRLLEVIRDAAPFDQYAGKIVRLLNHFTVRGVNGVHTCLVFEALGCSLYKLIVKNNYQGLALPQVKSIIKQVLQGLDYLHTKCSIIHTDIKPENILLVIDNAAAMNQQIDDEIATLKVQGVEFPDSYVSAFEKKRNKSKLTTSSTNTTATTNTQSTNATSLDISTTSEDDPPSTTSSSYYRFNLDNYDEDISNFGATANIVNRYKMERKNSQSHAGKMLLSSNSRDESENKVNIPSTQSYSNAIQTLINNSNVRVKIADLGNACYDYHHFTEDIQTRQYRSVEVLLGAPYNYTADIWSTACLAFELSTGDYLFDPHGGDDYTRDEDHLAHIIELLGAIPPSLIFRGKHGLKYFTSYGTLRNITKLKPWGLCNVLVEKYDWDLNEAKKFTEFLQPMLAFNPNERATAAQCLKHPWLDLP</sequence>
<dbReference type="Pfam" id="PF00069">
    <property type="entry name" value="Pkinase"/>
    <property type="match status" value="2"/>
</dbReference>
<dbReference type="Proteomes" id="UP001151699">
    <property type="component" value="Chromosome B"/>
</dbReference>
<dbReference type="PANTHER" id="PTHR47634:SF9">
    <property type="entry name" value="PROTEIN KINASE DOMAIN-CONTAINING PROTEIN-RELATED"/>
    <property type="match status" value="1"/>
</dbReference>
<evidence type="ECO:0000256" key="9">
    <source>
        <dbReference type="PROSITE-ProRule" id="PRU10141"/>
    </source>
</evidence>
<dbReference type="InterPro" id="IPR011009">
    <property type="entry name" value="Kinase-like_dom_sf"/>
</dbReference>
<keyword evidence="5 12" id="KW-0418">Kinase</keyword>
<dbReference type="PANTHER" id="PTHR47634">
    <property type="entry name" value="PROTEIN KINASE DOMAIN-CONTAINING PROTEIN-RELATED"/>
    <property type="match status" value="1"/>
</dbReference>
<evidence type="ECO:0000256" key="7">
    <source>
        <dbReference type="ARBA" id="ARBA00047899"/>
    </source>
</evidence>
<feature type="compositionally biased region" description="Low complexity" evidence="10">
    <location>
        <begin position="931"/>
        <end position="967"/>
    </location>
</feature>
<keyword evidence="2" id="KW-0723">Serine/threonine-protein kinase</keyword>
<protein>
    <recommendedName>
        <fullName evidence="1">non-specific serine/threonine protein kinase</fullName>
        <ecNumber evidence="1">2.7.11.1</ecNumber>
    </recommendedName>
</protein>
<feature type="region of interest" description="Disordered" evidence="10">
    <location>
        <begin position="130"/>
        <end position="265"/>
    </location>
</feature>
<dbReference type="SUPFAM" id="SSF48452">
    <property type="entry name" value="TPR-like"/>
    <property type="match status" value="1"/>
</dbReference>
<dbReference type="GO" id="GO:0005524">
    <property type="term" value="F:ATP binding"/>
    <property type="evidence" value="ECO:0007669"/>
    <property type="project" value="UniProtKB-UniRule"/>
</dbReference>
<evidence type="ECO:0000313" key="13">
    <source>
        <dbReference type="Proteomes" id="UP001151699"/>
    </source>
</evidence>
<dbReference type="GO" id="GO:0005737">
    <property type="term" value="C:cytoplasm"/>
    <property type="evidence" value="ECO:0007669"/>
    <property type="project" value="TreeGrafter"/>
</dbReference>